<feature type="chain" id="PRO_5044960526" description="Dirigent protein" evidence="4">
    <location>
        <begin position="23"/>
        <end position="188"/>
    </location>
</feature>
<accession>A0ABQ9KYW0</accession>
<sequence length="188" mass="20472">MGGKIIFAMAMILCAVIANAHGEGYHTETNPAVHTEEKMTSLHFFLHDIVSGEDSTVVQIAKANLSKNSSALVPFGSLMVINDAMRVGMESTSKLIGRAKGLYVAASQDDDFQLVMYLDFGFTEGKFNGSSFIVCSKNPVMETERELAVVGGSGDFRMARGFAKLRTRSLNITTGNAIIEYNVTLFHY</sequence>
<evidence type="ECO:0000256" key="2">
    <source>
        <dbReference type="ARBA" id="ARBA00011738"/>
    </source>
</evidence>
<dbReference type="Pfam" id="PF03018">
    <property type="entry name" value="Dirigent"/>
    <property type="match status" value="1"/>
</dbReference>
<dbReference type="Gene3D" id="2.40.480.10">
    <property type="entry name" value="Allene oxide cyclase-like"/>
    <property type="match status" value="1"/>
</dbReference>
<keyword evidence="4" id="KW-0732">Signal</keyword>
<proteinExistence type="inferred from homology"/>
<gene>
    <name evidence="5" type="ORF">P3X46_026769</name>
</gene>
<comment type="similarity">
    <text evidence="1 4">Belongs to the plant dirigent protein family.</text>
</comment>
<keyword evidence="4" id="KW-0052">Apoplast</keyword>
<dbReference type="Proteomes" id="UP001174677">
    <property type="component" value="Chromosome 15"/>
</dbReference>
<dbReference type="InterPro" id="IPR044859">
    <property type="entry name" value="Allene_oxi_cyc_Dirigent"/>
</dbReference>
<dbReference type="InterPro" id="IPR004265">
    <property type="entry name" value="Dirigent"/>
</dbReference>
<comment type="caution">
    <text evidence="5">The sequence shown here is derived from an EMBL/GenBank/DDBJ whole genome shotgun (WGS) entry which is preliminary data.</text>
</comment>
<organism evidence="5 6">
    <name type="scientific">Hevea brasiliensis</name>
    <name type="common">Para rubber tree</name>
    <name type="synonym">Siphonia brasiliensis</name>
    <dbReference type="NCBI Taxonomy" id="3981"/>
    <lineage>
        <taxon>Eukaryota</taxon>
        <taxon>Viridiplantae</taxon>
        <taxon>Streptophyta</taxon>
        <taxon>Embryophyta</taxon>
        <taxon>Tracheophyta</taxon>
        <taxon>Spermatophyta</taxon>
        <taxon>Magnoliopsida</taxon>
        <taxon>eudicotyledons</taxon>
        <taxon>Gunneridae</taxon>
        <taxon>Pentapetalae</taxon>
        <taxon>rosids</taxon>
        <taxon>fabids</taxon>
        <taxon>Malpighiales</taxon>
        <taxon>Euphorbiaceae</taxon>
        <taxon>Crotonoideae</taxon>
        <taxon>Micrandreae</taxon>
        <taxon>Hevea</taxon>
    </lineage>
</organism>
<evidence type="ECO:0000256" key="1">
    <source>
        <dbReference type="ARBA" id="ARBA00010746"/>
    </source>
</evidence>
<evidence type="ECO:0000313" key="5">
    <source>
        <dbReference type="EMBL" id="KAJ9153319.1"/>
    </source>
</evidence>
<evidence type="ECO:0000256" key="4">
    <source>
        <dbReference type="RuleBase" id="RU363099"/>
    </source>
</evidence>
<protein>
    <recommendedName>
        <fullName evidence="4">Dirigent protein</fullName>
    </recommendedName>
</protein>
<keyword evidence="3 4" id="KW-0964">Secreted</keyword>
<reference evidence="5 6" key="1">
    <citation type="journal article" date="2023" name="Plant Biotechnol. J.">
        <title>Chromosome-level wild Hevea brasiliensis genome provides new tools for genomic-assisted breeding and valuable loci to elevate rubber yield.</title>
        <authorList>
            <person name="Cheng H."/>
            <person name="Song X."/>
            <person name="Hu Y."/>
            <person name="Wu T."/>
            <person name="Yang Q."/>
            <person name="An Z."/>
            <person name="Feng S."/>
            <person name="Deng Z."/>
            <person name="Wu W."/>
            <person name="Zeng X."/>
            <person name="Tu M."/>
            <person name="Wang X."/>
            <person name="Huang H."/>
        </authorList>
    </citation>
    <scope>NUCLEOTIDE SEQUENCE [LARGE SCALE GENOMIC DNA]</scope>
    <source>
        <strain evidence="5">MT/VB/25A 57/8</strain>
    </source>
</reference>
<feature type="signal peptide" evidence="4">
    <location>
        <begin position="1"/>
        <end position="22"/>
    </location>
</feature>
<evidence type="ECO:0000313" key="6">
    <source>
        <dbReference type="Proteomes" id="UP001174677"/>
    </source>
</evidence>
<comment type="function">
    <text evidence="4">Dirigent proteins impart stereoselectivity on the phenoxy radical-coupling reaction, yielding optically active lignans from two molecules of coniferyl alcohol in the biosynthesis of lignans, flavonolignans, and alkaloids and thus plays a central role in plant secondary metabolism.</text>
</comment>
<dbReference type="PANTHER" id="PTHR21495">
    <property type="entry name" value="NUCLEOPORIN-RELATED"/>
    <property type="match status" value="1"/>
</dbReference>
<name>A0ABQ9KYW0_HEVBR</name>
<keyword evidence="6" id="KW-1185">Reference proteome</keyword>
<comment type="subcellular location">
    <subcellularLocation>
        <location evidence="4">Secreted</location>
        <location evidence="4">Extracellular space</location>
        <location evidence="4">Apoplast</location>
    </subcellularLocation>
</comment>
<dbReference type="EMBL" id="JARPOI010000015">
    <property type="protein sequence ID" value="KAJ9153319.1"/>
    <property type="molecule type" value="Genomic_DNA"/>
</dbReference>
<comment type="subunit">
    <text evidence="2 4">Homodimer.</text>
</comment>
<evidence type="ECO:0000256" key="3">
    <source>
        <dbReference type="ARBA" id="ARBA00022525"/>
    </source>
</evidence>